<keyword evidence="6" id="KW-0418">Kinase</keyword>
<dbReference type="SUPFAM" id="SSF53067">
    <property type="entry name" value="Actin-like ATPase domain"/>
    <property type="match status" value="1"/>
</dbReference>
<dbReference type="InterPro" id="IPR049874">
    <property type="entry name" value="ROK_cs"/>
</dbReference>
<dbReference type="InterPro" id="IPR000600">
    <property type="entry name" value="ROK"/>
</dbReference>
<dbReference type="Pfam" id="PF00480">
    <property type="entry name" value="ROK"/>
    <property type="match status" value="1"/>
</dbReference>
<dbReference type="InterPro" id="IPR043129">
    <property type="entry name" value="ATPase_NBD"/>
</dbReference>
<dbReference type="NCBIfam" id="TIGR00744">
    <property type="entry name" value="ROK_glcA_fam"/>
    <property type="match status" value="1"/>
</dbReference>
<evidence type="ECO:0000256" key="8">
    <source>
        <dbReference type="ARBA" id="ARBA00032386"/>
    </source>
</evidence>
<evidence type="ECO:0000256" key="6">
    <source>
        <dbReference type="ARBA" id="ARBA00022777"/>
    </source>
</evidence>
<dbReference type="Proteomes" id="UP000665020">
    <property type="component" value="Chromosome"/>
</dbReference>
<evidence type="ECO:0000313" key="10">
    <source>
        <dbReference type="Proteomes" id="UP000665020"/>
    </source>
</evidence>
<dbReference type="RefSeq" id="WP_230868698.1">
    <property type="nucleotide sequence ID" value="NZ_CP046640.1"/>
</dbReference>
<reference evidence="9" key="1">
    <citation type="submission" date="2019-12" db="EMBL/GenBank/DDBJ databases">
        <authorList>
            <person name="zhang j."/>
            <person name="sun C.M."/>
        </authorList>
    </citation>
    <scope>NUCLEOTIDE SEQUENCE</scope>
    <source>
        <strain evidence="9">NS-1</strain>
    </source>
</reference>
<dbReference type="Gene3D" id="3.30.420.40">
    <property type="match status" value="2"/>
</dbReference>
<evidence type="ECO:0000256" key="5">
    <source>
        <dbReference type="ARBA" id="ARBA00022741"/>
    </source>
</evidence>
<protein>
    <recommendedName>
        <fullName evidence="3">Glucokinase</fullName>
        <ecNumber evidence="2">2.7.1.2</ecNumber>
    </recommendedName>
    <alternativeName>
        <fullName evidence="8">Glucose kinase</fullName>
    </alternativeName>
</protein>
<dbReference type="GO" id="GO:0004340">
    <property type="term" value="F:glucokinase activity"/>
    <property type="evidence" value="ECO:0007669"/>
    <property type="project" value="UniProtKB-EC"/>
</dbReference>
<keyword evidence="5" id="KW-0547">Nucleotide-binding</keyword>
<evidence type="ECO:0000256" key="3">
    <source>
        <dbReference type="ARBA" id="ARBA00014701"/>
    </source>
</evidence>
<dbReference type="AlphaFoldDB" id="A0A8A7KAB5"/>
<keyword evidence="4" id="KW-0808">Transferase</keyword>
<evidence type="ECO:0000256" key="2">
    <source>
        <dbReference type="ARBA" id="ARBA00012323"/>
    </source>
</evidence>
<dbReference type="EMBL" id="CP046640">
    <property type="protein sequence ID" value="QTL97035.1"/>
    <property type="molecule type" value="Genomic_DNA"/>
</dbReference>
<dbReference type="EC" id="2.7.1.2" evidence="2"/>
<dbReference type="GO" id="GO:0005524">
    <property type="term" value="F:ATP binding"/>
    <property type="evidence" value="ECO:0007669"/>
    <property type="project" value="UniProtKB-KW"/>
</dbReference>
<name>A0A8A7KAB5_9FIRM</name>
<evidence type="ECO:0000256" key="1">
    <source>
        <dbReference type="ARBA" id="ARBA00006479"/>
    </source>
</evidence>
<evidence type="ECO:0000313" key="9">
    <source>
        <dbReference type="EMBL" id="QTL97035.1"/>
    </source>
</evidence>
<dbReference type="GO" id="GO:0006096">
    <property type="term" value="P:glycolytic process"/>
    <property type="evidence" value="ECO:0007669"/>
    <property type="project" value="InterPro"/>
</dbReference>
<sequence length="323" mass="34471">MSEYFLGIDIGGTKILTAIADSSGKILISNKRSTEADKGQDVIIDNIIKTIDNVLNNSNISKEEVASIGIGSPGPLNTKDGVIIENANLPWRDVPIVELLEERTGISPIFLENDANAAALGEKWFGAGRGVADLIYITISTGIGGGIIIDRRIYHGKSDIAGEVGHMIIDPNGPLCGCGNHGCFEAMASGTAINRMAKKVVEDNQESKMFALLKGDLNKINGKVIAEAAEMGDQLAQDIWKRAAYYMGLGIANLLNIFNPGMIILGGGVMKAWDYFEKPMMEGIKKHAFDSAFSSVEIKRSELGDDVGVKGAIAVAMGDRLLS</sequence>
<dbReference type="PANTHER" id="PTHR18964:SF149">
    <property type="entry name" value="BIFUNCTIONAL UDP-N-ACETYLGLUCOSAMINE 2-EPIMERASE_N-ACETYLMANNOSAMINE KINASE"/>
    <property type="match status" value="1"/>
</dbReference>
<dbReference type="PANTHER" id="PTHR18964">
    <property type="entry name" value="ROK (REPRESSOR, ORF, KINASE) FAMILY"/>
    <property type="match status" value="1"/>
</dbReference>
<gene>
    <name evidence="9" type="ORF">GM661_03100</name>
</gene>
<comment type="similarity">
    <text evidence="1">Belongs to the ROK (NagC/XylR) family.</text>
</comment>
<dbReference type="KEGG" id="ifn:GM661_03100"/>
<proteinExistence type="inferred from homology"/>
<keyword evidence="7" id="KW-0067">ATP-binding</keyword>
<keyword evidence="10" id="KW-1185">Reference proteome</keyword>
<organism evidence="9 10">
    <name type="scientific">Iocasia fonsfrigidae</name>
    <dbReference type="NCBI Taxonomy" id="2682810"/>
    <lineage>
        <taxon>Bacteria</taxon>
        <taxon>Bacillati</taxon>
        <taxon>Bacillota</taxon>
        <taxon>Clostridia</taxon>
        <taxon>Halanaerobiales</taxon>
        <taxon>Halanaerobiaceae</taxon>
        <taxon>Iocasia</taxon>
    </lineage>
</organism>
<dbReference type="PROSITE" id="PS01125">
    <property type="entry name" value="ROK"/>
    <property type="match status" value="1"/>
</dbReference>
<evidence type="ECO:0000256" key="4">
    <source>
        <dbReference type="ARBA" id="ARBA00022679"/>
    </source>
</evidence>
<dbReference type="CDD" id="cd24076">
    <property type="entry name" value="ASKHA_ATPase_ROK_BsXylR-like"/>
    <property type="match status" value="1"/>
</dbReference>
<dbReference type="InterPro" id="IPR004654">
    <property type="entry name" value="ROK_glcA"/>
</dbReference>
<evidence type="ECO:0000256" key="7">
    <source>
        <dbReference type="ARBA" id="ARBA00022840"/>
    </source>
</evidence>
<accession>A0A8A7KAB5</accession>
<dbReference type="GO" id="GO:0005737">
    <property type="term" value="C:cytoplasm"/>
    <property type="evidence" value="ECO:0007669"/>
    <property type="project" value="InterPro"/>
</dbReference>